<sequence length="123" mass="14590">MKNLSNITKNNFLNEKYFCVILCTIPDNDSANYIIKQILKKKLAACVTKIPEVISFYYWNKILEEKKEVQILIKSHIKLRKKVFSLIKNIHPYKIPEIISISTNKIEKYYKNWIVNNISILKN</sequence>
<organism evidence="3 4">
    <name type="scientific">Wigglesworthia glossinidia brevipalpis</name>
    <dbReference type="NCBI Taxonomy" id="36870"/>
    <lineage>
        <taxon>Bacteria</taxon>
        <taxon>Pseudomonadati</taxon>
        <taxon>Pseudomonadota</taxon>
        <taxon>Gammaproteobacteria</taxon>
        <taxon>Enterobacterales</taxon>
        <taxon>Erwiniaceae</taxon>
        <taxon>Wigglesworthia</taxon>
    </lineage>
</organism>
<keyword evidence="4" id="KW-1185">Reference proteome</keyword>
<evidence type="ECO:0000256" key="1">
    <source>
        <dbReference type="ARBA" id="ARBA00010169"/>
    </source>
</evidence>
<dbReference type="PANTHER" id="PTHR23419:SF8">
    <property type="entry name" value="FI09726P"/>
    <property type="match status" value="1"/>
</dbReference>
<gene>
    <name evidence="3" type="primary">cutA</name>
</gene>
<dbReference type="HOGENOM" id="CLU_098807_3_0_6"/>
<evidence type="ECO:0000256" key="2">
    <source>
        <dbReference type="ARBA" id="ARBA00022840"/>
    </source>
</evidence>
<keyword evidence="2" id="KW-0547">Nucleotide-binding</keyword>
<dbReference type="SUPFAM" id="SSF54913">
    <property type="entry name" value="GlnB-like"/>
    <property type="match status" value="1"/>
</dbReference>
<dbReference type="InterPro" id="IPR015867">
    <property type="entry name" value="N-reg_PII/ATP_PRibTrfase_C"/>
</dbReference>
<dbReference type="AlphaFoldDB" id="Q8D2F8"/>
<dbReference type="eggNOG" id="COG1324">
    <property type="taxonomic scope" value="Bacteria"/>
</dbReference>
<dbReference type="KEGG" id="wbr:cutA"/>
<dbReference type="PANTHER" id="PTHR23419">
    <property type="entry name" value="DIVALENT CATION TOLERANCE CUTA-RELATED"/>
    <property type="match status" value="1"/>
</dbReference>
<dbReference type="GO" id="GO:0005507">
    <property type="term" value="F:copper ion binding"/>
    <property type="evidence" value="ECO:0007669"/>
    <property type="project" value="TreeGrafter"/>
</dbReference>
<protein>
    <submittedName>
        <fullName evidence="3">CutA protein</fullName>
    </submittedName>
</protein>
<dbReference type="InterPro" id="IPR004323">
    <property type="entry name" value="Ion_tolerance_CutA"/>
</dbReference>
<dbReference type="InterPro" id="IPR011322">
    <property type="entry name" value="N-reg_PII-like_a/b"/>
</dbReference>
<accession>Q8D2F8</accession>
<evidence type="ECO:0000313" key="4">
    <source>
        <dbReference type="Proteomes" id="UP000000562"/>
    </source>
</evidence>
<evidence type="ECO:0000313" key="3">
    <source>
        <dbReference type="EMBL" id="BAC24542.1"/>
    </source>
</evidence>
<name>Q8D2F8_WIGBR</name>
<proteinExistence type="inferred from homology"/>
<comment type="similarity">
    <text evidence="1">Belongs to the CutA family.</text>
</comment>
<dbReference type="OrthoDB" id="37622at2"/>
<keyword evidence="2" id="KW-0067">ATP-binding</keyword>
<dbReference type="GO" id="GO:0010038">
    <property type="term" value="P:response to metal ion"/>
    <property type="evidence" value="ECO:0007669"/>
    <property type="project" value="InterPro"/>
</dbReference>
<dbReference type="STRING" id="36870.gene:10368896"/>
<dbReference type="Pfam" id="PF03091">
    <property type="entry name" value="CutA1"/>
    <property type="match status" value="1"/>
</dbReference>
<dbReference type="GO" id="GO:0005524">
    <property type="term" value="F:ATP binding"/>
    <property type="evidence" value="ECO:0007669"/>
    <property type="project" value="UniProtKB-KW"/>
</dbReference>
<dbReference type="Proteomes" id="UP000000562">
    <property type="component" value="Chromosome"/>
</dbReference>
<reference evidence="3 4" key="1">
    <citation type="journal article" date="2002" name="Nat. Genet.">
        <title>Genome sequence of the endocellular obligate symbiont of tsetse flies, Wigglesworthia glossinidia.</title>
        <authorList>
            <person name="Akman L."/>
            <person name="Yamashita A."/>
            <person name="Watanabe H."/>
            <person name="Oshima K."/>
            <person name="Shiba T."/>
            <person name="Hattori M."/>
            <person name="Aksoy S."/>
        </authorList>
    </citation>
    <scope>NUCLEOTIDE SEQUENCE [LARGE SCALE GENOMIC DNA]</scope>
</reference>
<dbReference type="EMBL" id="BA000021">
    <property type="protein sequence ID" value="BAC24542.1"/>
    <property type="molecule type" value="Genomic_DNA"/>
</dbReference>
<dbReference type="Gene3D" id="3.30.70.120">
    <property type="match status" value="1"/>
</dbReference>